<dbReference type="Gene3D" id="3.60.60.10">
    <property type="entry name" value="Penicillin V Acylase, Chain A"/>
    <property type="match status" value="1"/>
</dbReference>
<keyword evidence="2" id="KW-0808">Transferase</keyword>
<dbReference type="NCBIfam" id="NF040521">
    <property type="entry name" value="C45_proenzyme"/>
    <property type="match status" value="1"/>
</dbReference>
<keyword evidence="3" id="KW-1185">Reference proteome</keyword>
<sequence length="361" mass="37736">MSGFPHPSPALITIAADSARERGVQRGQAARDALSSAWQVYADLFAAGGIGAERVEHEALASLAAVRQWIPDLAAEIDGTAAGAGLPVWQTAALNARTEILSLAKGRLPGECSTVISTIPGRVFSAQTWDWHEELAAAWHLQSVAHPGGRFVGMTEYGILGKIGVNSFGVGVHLNVLGHREDTPGAVPVHVAAAAVLYSARTLDEAVDLLTSAPVTTSSCISVVTQQGARMVELSPAGAQVVGGSGNYLLHTNHFLSSVPAAGERTELYQPDSDQRMDLLRRRSGGHFDPVTTADLVPYLCSNPGDGADLCCVPAAGARFGDRWRTLATALIEPEAAQLRVSPGAPTEAGPGTWRVLSAFA</sequence>
<accession>A0ABY6FTE3</accession>
<reference evidence="2" key="1">
    <citation type="submission" date="2022-09" db="EMBL/GenBank/DDBJ databases">
        <authorList>
            <person name="Li D."/>
            <person name="Cheng J."/>
            <person name="Li Y."/>
        </authorList>
    </citation>
    <scope>NUCLEOTIDE SEQUENCE</scope>
    <source>
        <strain evidence="2">DL</strain>
    </source>
</reference>
<gene>
    <name evidence="2" type="ORF">N9A08_01970</name>
</gene>
<evidence type="ECO:0000313" key="3">
    <source>
        <dbReference type="Proteomes" id="UP001063368"/>
    </source>
</evidence>
<dbReference type="Proteomes" id="UP001063368">
    <property type="component" value="Chromosome"/>
</dbReference>
<dbReference type="InterPro" id="IPR005079">
    <property type="entry name" value="Peptidase_C45_hydrolase"/>
</dbReference>
<proteinExistence type="predicted"/>
<evidence type="ECO:0000259" key="1">
    <source>
        <dbReference type="Pfam" id="PF03417"/>
    </source>
</evidence>
<keyword evidence="2" id="KW-0012">Acyltransferase</keyword>
<dbReference type="EMBL" id="CP106856">
    <property type="protein sequence ID" value="UYB36477.1"/>
    <property type="molecule type" value="Genomic_DNA"/>
</dbReference>
<dbReference type="PANTHER" id="PTHR34180">
    <property type="entry name" value="PEPTIDASE C45"/>
    <property type="match status" value="1"/>
</dbReference>
<dbReference type="Gene3D" id="1.10.10.2120">
    <property type="match status" value="1"/>
</dbReference>
<protein>
    <submittedName>
        <fullName evidence="2">C45 family autoproteolytic acyltransferase/hydrolase</fullName>
    </submittedName>
</protein>
<dbReference type="PANTHER" id="PTHR34180:SF1">
    <property type="entry name" value="BETA-ALANYL-DOPAMINE_CARCININE HYDROLASE"/>
    <property type="match status" value="1"/>
</dbReference>
<dbReference type="GO" id="GO:0016746">
    <property type="term" value="F:acyltransferase activity"/>
    <property type="evidence" value="ECO:0007669"/>
    <property type="project" value="UniProtKB-KW"/>
</dbReference>
<dbReference type="RefSeq" id="WP_091608283.1">
    <property type="nucleotide sequence ID" value="NZ_CECE01000010.1"/>
</dbReference>
<dbReference type="InterPro" id="IPR047801">
    <property type="entry name" value="Peptidase_C45"/>
</dbReference>
<evidence type="ECO:0000313" key="2">
    <source>
        <dbReference type="EMBL" id="UYB36477.1"/>
    </source>
</evidence>
<organism evidence="2 3">
    <name type="scientific">Arthrobacter koreensis</name>
    <dbReference type="NCBI Taxonomy" id="199136"/>
    <lineage>
        <taxon>Bacteria</taxon>
        <taxon>Bacillati</taxon>
        <taxon>Actinomycetota</taxon>
        <taxon>Actinomycetes</taxon>
        <taxon>Micrococcales</taxon>
        <taxon>Micrococcaceae</taxon>
        <taxon>Arthrobacter</taxon>
    </lineage>
</organism>
<dbReference type="InterPro" id="IPR047794">
    <property type="entry name" value="C45_proenzyme-like"/>
</dbReference>
<feature type="domain" description="Peptidase C45 hydrolase" evidence="1">
    <location>
        <begin position="124"/>
        <end position="345"/>
    </location>
</feature>
<name>A0ABY6FTE3_9MICC</name>
<dbReference type="Pfam" id="PF03417">
    <property type="entry name" value="AAT"/>
    <property type="match status" value="1"/>
</dbReference>